<keyword evidence="3" id="KW-1185">Reference proteome</keyword>
<evidence type="ECO:0008006" key="4">
    <source>
        <dbReference type="Google" id="ProtNLM"/>
    </source>
</evidence>
<feature type="chain" id="PRO_5041265300" description="Protein SirB1 N-terminal domain-containing protein" evidence="1">
    <location>
        <begin position="20"/>
        <end position="516"/>
    </location>
</feature>
<dbReference type="SUPFAM" id="SSF48452">
    <property type="entry name" value="TPR-like"/>
    <property type="match status" value="1"/>
</dbReference>
<evidence type="ECO:0000256" key="1">
    <source>
        <dbReference type="SAM" id="SignalP"/>
    </source>
</evidence>
<protein>
    <recommendedName>
        <fullName evidence="4">Protein SirB1 N-terminal domain-containing protein</fullName>
    </recommendedName>
</protein>
<evidence type="ECO:0000313" key="2">
    <source>
        <dbReference type="EMBL" id="WMN12260.1"/>
    </source>
</evidence>
<name>A0AA51NC07_9BACT</name>
<dbReference type="AlphaFoldDB" id="A0AA51NC07"/>
<sequence length="516" mass="60143">MLKLFISGSLIFFTFLSFAQSQVKYELSELSFQSSMEEDFFNNLDTNQSNLFPFYFTINVDDSASINQSAYQFEREVEDLKNRKIHRRFSKDLKKVYEQIHENFLIKYEELSYFNQVFQDGTYNCVSAVILYSLMFDELGIPYSIKETPTHVYLIADPNGEQILIETTDPVKGFAEFSNGFKENFISTLLAQKIIKESEIRGNDLNTVFERYYFGGKRLNKLELASLQYYNRGIQEFSLSNFKAAYTNFSKAHFIYPNEKTEELLKISLVSILGQADYSNWDEIILLPKLEKFLGKEINITQVEGEIGRMIQETLISKGNLKLADSAYNYTINRLQDSTLVDRVKFNYNYNLAVVNFNRGYYKNSYKNAQIAYSLQPNHTSTAPLLLQSFAKIYENEYEITALEDLQNLIGKYPKLLENKILVELQQNLLLQSIFLTLQDKNLKQAEEFRSKFEESISKSEINTYQANLLGNAYSMLCLEYFRRGYTSKARQIVKKGLSFEPENYQLKSARSMLYN</sequence>
<dbReference type="EMBL" id="CP129971">
    <property type="protein sequence ID" value="WMN12260.1"/>
    <property type="molecule type" value="Genomic_DNA"/>
</dbReference>
<dbReference type="InterPro" id="IPR019734">
    <property type="entry name" value="TPR_rpt"/>
</dbReference>
<proteinExistence type="predicted"/>
<dbReference type="Gene3D" id="1.25.40.10">
    <property type="entry name" value="Tetratricopeptide repeat domain"/>
    <property type="match status" value="1"/>
</dbReference>
<organism evidence="2 3">
    <name type="scientific">Marivirga salinarum</name>
    <dbReference type="NCBI Taxonomy" id="3059078"/>
    <lineage>
        <taxon>Bacteria</taxon>
        <taxon>Pseudomonadati</taxon>
        <taxon>Bacteroidota</taxon>
        <taxon>Cytophagia</taxon>
        <taxon>Cytophagales</taxon>
        <taxon>Marivirgaceae</taxon>
        <taxon>Marivirga</taxon>
    </lineage>
</organism>
<dbReference type="KEGG" id="msaa:QYS49_33010"/>
<gene>
    <name evidence="2" type="ORF">QYS49_33010</name>
</gene>
<feature type="signal peptide" evidence="1">
    <location>
        <begin position="1"/>
        <end position="19"/>
    </location>
</feature>
<dbReference type="InterPro" id="IPR011990">
    <property type="entry name" value="TPR-like_helical_dom_sf"/>
</dbReference>
<dbReference type="SMART" id="SM00028">
    <property type="entry name" value="TPR"/>
    <property type="match status" value="3"/>
</dbReference>
<dbReference type="Proteomes" id="UP001230496">
    <property type="component" value="Chromosome"/>
</dbReference>
<reference evidence="2 3" key="1">
    <citation type="submission" date="2023-08" db="EMBL/GenBank/DDBJ databases">
        <title>Comparative genomics and taxonomic characterization of three novel marine species of genus Marivirga.</title>
        <authorList>
            <person name="Muhammad N."/>
            <person name="Kim S.-G."/>
        </authorList>
    </citation>
    <scope>NUCLEOTIDE SEQUENCE [LARGE SCALE GENOMIC DNA]</scope>
    <source>
        <strain evidence="2 3">BDSF4-3</strain>
    </source>
</reference>
<accession>A0AA51NC07</accession>
<keyword evidence="1" id="KW-0732">Signal</keyword>
<dbReference type="RefSeq" id="WP_308350206.1">
    <property type="nucleotide sequence ID" value="NZ_CP129971.1"/>
</dbReference>
<evidence type="ECO:0000313" key="3">
    <source>
        <dbReference type="Proteomes" id="UP001230496"/>
    </source>
</evidence>